<organism evidence="3 4">
    <name type="scientific">Natronocalculus amylovorans</name>
    <dbReference type="NCBI Taxonomy" id="2917812"/>
    <lineage>
        <taxon>Archaea</taxon>
        <taxon>Methanobacteriati</taxon>
        <taxon>Methanobacteriota</taxon>
        <taxon>Stenosarchaea group</taxon>
        <taxon>Halobacteria</taxon>
        <taxon>Halobacteriales</taxon>
        <taxon>Haloferacaceae</taxon>
        <taxon>Natronocalculus</taxon>
    </lineage>
</organism>
<dbReference type="AlphaFoldDB" id="A0AAE3FX81"/>
<evidence type="ECO:0000313" key="4">
    <source>
        <dbReference type="Proteomes" id="UP001203207"/>
    </source>
</evidence>
<accession>A0AAE3FX81</accession>
<reference evidence="3" key="2">
    <citation type="submission" date="2022-02" db="EMBL/GenBank/DDBJ databases">
        <authorList>
            <person name="Elcheninov A.G."/>
            <person name="Sorokin D.Y."/>
            <person name="Kublanov I.V."/>
        </authorList>
    </citation>
    <scope>NUCLEOTIDE SEQUENCE</scope>
    <source>
        <strain evidence="3">AArc-St2</strain>
    </source>
</reference>
<feature type="transmembrane region" description="Helical" evidence="1">
    <location>
        <begin position="139"/>
        <end position="160"/>
    </location>
</feature>
<dbReference type="InterPro" id="IPR036938">
    <property type="entry name" value="PAP2/HPO_sf"/>
</dbReference>
<dbReference type="SMART" id="SM00014">
    <property type="entry name" value="acidPPc"/>
    <property type="match status" value="1"/>
</dbReference>
<keyword evidence="1" id="KW-0472">Membrane</keyword>
<proteinExistence type="predicted"/>
<dbReference type="InterPro" id="IPR026841">
    <property type="entry name" value="Aur1/Ipt1"/>
</dbReference>
<keyword evidence="1" id="KW-0812">Transmembrane</keyword>
<dbReference type="Pfam" id="PF14378">
    <property type="entry name" value="PAP2_3"/>
    <property type="match status" value="1"/>
</dbReference>
<name>A0AAE3FX81_9EURY</name>
<dbReference type="RefSeq" id="WP_250583333.1">
    <property type="nucleotide sequence ID" value="NZ_JAKRVX010000002.1"/>
</dbReference>
<dbReference type="CDD" id="cd03386">
    <property type="entry name" value="PAP2_Aur1_like"/>
    <property type="match status" value="1"/>
</dbReference>
<protein>
    <submittedName>
        <fullName evidence="3">Phosphatase PAP2 family protein</fullName>
    </submittedName>
</protein>
<evidence type="ECO:0000256" key="1">
    <source>
        <dbReference type="SAM" id="Phobius"/>
    </source>
</evidence>
<keyword evidence="1" id="KW-1133">Transmembrane helix</keyword>
<feature type="transmembrane region" description="Helical" evidence="1">
    <location>
        <begin position="105"/>
        <end position="127"/>
    </location>
</feature>
<feature type="transmembrane region" description="Helical" evidence="1">
    <location>
        <begin position="219"/>
        <end position="239"/>
    </location>
</feature>
<gene>
    <name evidence="3" type="ORF">AArcSt2_05260</name>
</gene>
<feature type="domain" description="Phosphatidic acid phosphatase type 2/haloperoxidase" evidence="2">
    <location>
        <begin position="147"/>
        <end position="260"/>
    </location>
</feature>
<sequence>MLLFVLTGVITVVVLFLLCLLSVICLDRKAVAQLTNEPALIVSRLRSIAPYAGLLGIVLVANKGLQNVIYDLSMEIGFEATETIYAVEGSFVAFVQAGFPEGMNYYFSFMYVFGYVVLLVFPAIAYFVSDSLEHLKILLTAYGLNYAGGIVCYTLVVAYGPRNHIPEQVSQPLLDLYPDVTTVTSQVNRNTNVFPSLHTSLSVTVFAIALMTRETFPRWFTIATIMSTSIVLSTMALGIHWLVDVVAGIGLAAVSVALGTIIVERS</sequence>
<dbReference type="EMBL" id="JAKRVX010000002">
    <property type="protein sequence ID" value="MCL9816349.1"/>
    <property type="molecule type" value="Genomic_DNA"/>
</dbReference>
<reference evidence="3" key="1">
    <citation type="journal article" date="2022" name="Syst. Appl. Microbiol.">
        <title>Natronocalculus amylovorans gen. nov., sp. nov., and Natranaeroarchaeum aerophilus sp. nov., dominant culturable amylolytic natronoarchaea from hypersaline soda lakes in southwestern Siberia.</title>
        <authorList>
            <person name="Sorokin D.Y."/>
            <person name="Elcheninov A.G."/>
            <person name="Khizhniak T.V."/>
            <person name="Koenen M."/>
            <person name="Bale N.J."/>
            <person name="Damste J.S.S."/>
            <person name="Kublanov I.V."/>
        </authorList>
    </citation>
    <scope>NUCLEOTIDE SEQUENCE</scope>
    <source>
        <strain evidence="3">AArc-St2</strain>
    </source>
</reference>
<comment type="caution">
    <text evidence="3">The sequence shown here is derived from an EMBL/GenBank/DDBJ whole genome shotgun (WGS) entry which is preliminary data.</text>
</comment>
<dbReference type="Gene3D" id="1.20.144.10">
    <property type="entry name" value="Phosphatidic acid phosphatase type 2/haloperoxidase"/>
    <property type="match status" value="1"/>
</dbReference>
<dbReference type="Proteomes" id="UP001203207">
    <property type="component" value="Unassembled WGS sequence"/>
</dbReference>
<dbReference type="GO" id="GO:0016020">
    <property type="term" value="C:membrane"/>
    <property type="evidence" value="ECO:0007669"/>
    <property type="project" value="UniProtKB-SubCell"/>
</dbReference>
<evidence type="ECO:0000313" key="3">
    <source>
        <dbReference type="EMBL" id="MCL9816349.1"/>
    </source>
</evidence>
<feature type="transmembrane region" description="Helical" evidence="1">
    <location>
        <begin position="245"/>
        <end position="263"/>
    </location>
</feature>
<evidence type="ECO:0000259" key="2">
    <source>
        <dbReference type="SMART" id="SM00014"/>
    </source>
</evidence>
<dbReference type="InterPro" id="IPR000326">
    <property type="entry name" value="PAP2/HPO"/>
</dbReference>
<dbReference type="SUPFAM" id="SSF48317">
    <property type="entry name" value="Acid phosphatase/Vanadium-dependent haloperoxidase"/>
    <property type="match status" value="1"/>
</dbReference>
<keyword evidence="4" id="KW-1185">Reference proteome</keyword>